<evidence type="ECO:0000259" key="15">
    <source>
        <dbReference type="PROSITE" id="PS50109"/>
    </source>
</evidence>
<keyword evidence="9" id="KW-0547">Nucleotide-binding</keyword>
<evidence type="ECO:0000256" key="12">
    <source>
        <dbReference type="ARBA" id="ARBA00022989"/>
    </source>
</evidence>
<dbReference type="Pfam" id="PF02518">
    <property type="entry name" value="HATPase_c"/>
    <property type="match status" value="1"/>
</dbReference>
<keyword evidence="12" id="KW-1133">Transmembrane helix</keyword>
<dbReference type="RefSeq" id="WP_085121138.1">
    <property type="nucleotide sequence ID" value="NZ_FWZX01000002.1"/>
</dbReference>
<dbReference type="InterPro" id="IPR003660">
    <property type="entry name" value="HAMP_dom"/>
</dbReference>
<keyword evidence="14" id="KW-0472">Membrane</keyword>
<dbReference type="Gene3D" id="3.30.565.10">
    <property type="entry name" value="Histidine kinase-like ATPase, C-terminal domain"/>
    <property type="match status" value="1"/>
</dbReference>
<dbReference type="SUPFAM" id="SSF55874">
    <property type="entry name" value="ATPase domain of HSP90 chaperone/DNA topoisomerase II/histidine kinase"/>
    <property type="match status" value="1"/>
</dbReference>
<dbReference type="SMART" id="SM00304">
    <property type="entry name" value="HAMP"/>
    <property type="match status" value="1"/>
</dbReference>
<keyword evidence="13" id="KW-0902">Two-component regulatory system</keyword>
<gene>
    <name evidence="17" type="ORF">SAMN05428998_10254</name>
</gene>
<evidence type="ECO:0000256" key="9">
    <source>
        <dbReference type="ARBA" id="ARBA00022741"/>
    </source>
</evidence>
<dbReference type="GO" id="GO:0005524">
    <property type="term" value="F:ATP binding"/>
    <property type="evidence" value="ECO:0007669"/>
    <property type="project" value="UniProtKB-KW"/>
</dbReference>
<dbReference type="SUPFAM" id="SSF47384">
    <property type="entry name" value="Homodimeric domain of signal transducing histidine kinase"/>
    <property type="match status" value="1"/>
</dbReference>
<dbReference type="Pfam" id="PF00512">
    <property type="entry name" value="HisKA"/>
    <property type="match status" value="1"/>
</dbReference>
<protein>
    <recommendedName>
        <fullName evidence="3">histidine kinase</fullName>
        <ecNumber evidence="3">2.7.13.3</ecNumber>
    </recommendedName>
</protein>
<dbReference type="CDD" id="cd00082">
    <property type="entry name" value="HisKA"/>
    <property type="match status" value="1"/>
</dbReference>
<dbReference type="SMART" id="SM00387">
    <property type="entry name" value="HATPase_c"/>
    <property type="match status" value="1"/>
</dbReference>
<evidence type="ECO:0000256" key="8">
    <source>
        <dbReference type="ARBA" id="ARBA00022692"/>
    </source>
</evidence>
<sequence>MRLFSGGPRIGLAPRLALQILLVVLTIVAVERASRMLVPIPDVIFMDREWLASTVADARSRLVDALPVAHAAEVGDLPASDLLTYGLTDRPPAEPEHEPAKIAGFKRTLAAALPPGTPIRVAARGLHGDVGRSFHTIAVVVTGIPARMVDVLQNDDEGTVIVSTGLEIAVGLGDGAWLTVGTRDDRSILMPLLRNLIPPVFGIAIILLISYRGSRVLLRPLQQLAVAAERLGRERSIVPIPEMTIPEYKAIADSFAEMQRRLKRFVDERTQMLAAISHDLNTPLTRLRLLAEELDDPRQRAQVQADIDEMKLMIRSSLAFARDDGQEAHVVVDLASLLISLCDTTSDAGQPAEYRGPDHATLPCRPVAIRRAFANLVDNGCKYGDRVVVELRDAPEAVEVAISDRGPGIPEAEVERAFAPFQRLESSRNPATGGTGLGLTIARDIVHGHGGDLTLANGAPSGLVVTVRLPKPSAAPGA</sequence>
<organism evidence="17 18">
    <name type="scientific">Tistlia consotensis USBA 355</name>
    <dbReference type="NCBI Taxonomy" id="560819"/>
    <lineage>
        <taxon>Bacteria</taxon>
        <taxon>Pseudomonadati</taxon>
        <taxon>Pseudomonadota</taxon>
        <taxon>Alphaproteobacteria</taxon>
        <taxon>Rhodospirillales</taxon>
        <taxon>Rhodovibrionaceae</taxon>
        <taxon>Tistlia</taxon>
    </lineage>
</organism>
<comment type="catalytic activity">
    <reaction evidence="1">
        <text>ATP + protein L-histidine = ADP + protein N-phospho-L-histidine.</text>
        <dbReference type="EC" id="2.7.13.3"/>
    </reaction>
</comment>
<dbReference type="GO" id="GO:0000155">
    <property type="term" value="F:phosphorelay sensor kinase activity"/>
    <property type="evidence" value="ECO:0007669"/>
    <property type="project" value="InterPro"/>
</dbReference>
<dbReference type="PANTHER" id="PTHR44936">
    <property type="entry name" value="SENSOR PROTEIN CREC"/>
    <property type="match status" value="1"/>
</dbReference>
<feature type="domain" description="Histidine kinase" evidence="15">
    <location>
        <begin position="275"/>
        <end position="473"/>
    </location>
</feature>
<dbReference type="PANTHER" id="PTHR44936:SF5">
    <property type="entry name" value="SENSOR HISTIDINE KINASE ENVZ"/>
    <property type="match status" value="1"/>
</dbReference>
<evidence type="ECO:0000256" key="3">
    <source>
        <dbReference type="ARBA" id="ARBA00012438"/>
    </source>
</evidence>
<dbReference type="PROSITE" id="PS50109">
    <property type="entry name" value="HIS_KIN"/>
    <property type="match status" value="1"/>
</dbReference>
<dbReference type="InterPro" id="IPR036890">
    <property type="entry name" value="HATPase_C_sf"/>
</dbReference>
<reference evidence="17 18" key="1">
    <citation type="submission" date="2017-04" db="EMBL/GenBank/DDBJ databases">
        <authorList>
            <person name="Afonso C.L."/>
            <person name="Miller P.J."/>
            <person name="Scott M.A."/>
            <person name="Spackman E."/>
            <person name="Goraichik I."/>
            <person name="Dimitrov K.M."/>
            <person name="Suarez D.L."/>
            <person name="Swayne D.E."/>
        </authorList>
    </citation>
    <scope>NUCLEOTIDE SEQUENCE [LARGE SCALE GENOMIC DNA]</scope>
    <source>
        <strain evidence="17 18">USBA 355</strain>
    </source>
</reference>
<keyword evidence="4" id="KW-1003">Cell membrane</keyword>
<evidence type="ECO:0000256" key="13">
    <source>
        <dbReference type="ARBA" id="ARBA00023012"/>
    </source>
</evidence>
<keyword evidence="6" id="KW-0597">Phosphoprotein</keyword>
<dbReference type="AlphaFoldDB" id="A0A1Y6BCV1"/>
<evidence type="ECO:0000256" key="7">
    <source>
        <dbReference type="ARBA" id="ARBA00022679"/>
    </source>
</evidence>
<keyword evidence="7" id="KW-0808">Transferase</keyword>
<evidence type="ECO:0000256" key="14">
    <source>
        <dbReference type="ARBA" id="ARBA00023136"/>
    </source>
</evidence>
<dbReference type="InterPro" id="IPR003594">
    <property type="entry name" value="HATPase_dom"/>
</dbReference>
<dbReference type="CDD" id="cd00075">
    <property type="entry name" value="HATPase"/>
    <property type="match status" value="1"/>
</dbReference>
<dbReference type="EC" id="2.7.13.3" evidence="3"/>
<keyword evidence="11" id="KW-0067">ATP-binding</keyword>
<accession>A0A1Y6BCV1</accession>
<evidence type="ECO:0000256" key="4">
    <source>
        <dbReference type="ARBA" id="ARBA00022475"/>
    </source>
</evidence>
<keyword evidence="18" id="KW-1185">Reference proteome</keyword>
<dbReference type="InterPro" id="IPR050980">
    <property type="entry name" value="2C_sensor_his_kinase"/>
</dbReference>
<feature type="domain" description="HAMP" evidence="16">
    <location>
        <begin position="215"/>
        <end position="267"/>
    </location>
</feature>
<evidence type="ECO:0000259" key="16">
    <source>
        <dbReference type="PROSITE" id="PS50885"/>
    </source>
</evidence>
<keyword evidence="5" id="KW-0997">Cell inner membrane</keyword>
<dbReference type="SMART" id="SM00388">
    <property type="entry name" value="HisKA"/>
    <property type="match status" value="1"/>
</dbReference>
<dbReference type="PRINTS" id="PR00344">
    <property type="entry name" value="BCTRLSENSOR"/>
</dbReference>
<dbReference type="InterPro" id="IPR003661">
    <property type="entry name" value="HisK_dim/P_dom"/>
</dbReference>
<comment type="subcellular location">
    <subcellularLocation>
        <location evidence="2">Cell inner membrane</location>
        <topology evidence="2">Multi-pass membrane protein</topology>
    </subcellularLocation>
</comment>
<name>A0A1Y6BCV1_9PROT</name>
<evidence type="ECO:0000256" key="2">
    <source>
        <dbReference type="ARBA" id="ARBA00004429"/>
    </source>
</evidence>
<dbReference type="EMBL" id="FWZX01000002">
    <property type="protein sequence ID" value="SME97142.1"/>
    <property type="molecule type" value="Genomic_DNA"/>
</dbReference>
<evidence type="ECO:0000256" key="10">
    <source>
        <dbReference type="ARBA" id="ARBA00022777"/>
    </source>
</evidence>
<dbReference type="CDD" id="cd06225">
    <property type="entry name" value="HAMP"/>
    <property type="match status" value="1"/>
</dbReference>
<proteinExistence type="predicted"/>
<dbReference type="Gene3D" id="1.10.287.130">
    <property type="match status" value="1"/>
</dbReference>
<evidence type="ECO:0000313" key="18">
    <source>
        <dbReference type="Proteomes" id="UP000192917"/>
    </source>
</evidence>
<keyword evidence="8" id="KW-0812">Transmembrane</keyword>
<evidence type="ECO:0000256" key="5">
    <source>
        <dbReference type="ARBA" id="ARBA00022519"/>
    </source>
</evidence>
<dbReference type="GO" id="GO:0005886">
    <property type="term" value="C:plasma membrane"/>
    <property type="evidence" value="ECO:0007669"/>
    <property type="project" value="UniProtKB-SubCell"/>
</dbReference>
<dbReference type="InterPro" id="IPR005467">
    <property type="entry name" value="His_kinase_dom"/>
</dbReference>
<evidence type="ECO:0000256" key="1">
    <source>
        <dbReference type="ARBA" id="ARBA00000085"/>
    </source>
</evidence>
<evidence type="ECO:0000256" key="6">
    <source>
        <dbReference type="ARBA" id="ARBA00022553"/>
    </source>
</evidence>
<keyword evidence="10 17" id="KW-0418">Kinase</keyword>
<evidence type="ECO:0000256" key="11">
    <source>
        <dbReference type="ARBA" id="ARBA00022840"/>
    </source>
</evidence>
<evidence type="ECO:0000313" key="17">
    <source>
        <dbReference type="EMBL" id="SME97142.1"/>
    </source>
</evidence>
<dbReference type="Proteomes" id="UP000192917">
    <property type="component" value="Unassembled WGS sequence"/>
</dbReference>
<dbReference type="InterPro" id="IPR036097">
    <property type="entry name" value="HisK_dim/P_sf"/>
</dbReference>
<dbReference type="InterPro" id="IPR004358">
    <property type="entry name" value="Sig_transdc_His_kin-like_C"/>
</dbReference>
<dbReference type="STRING" id="560819.SAMN05428998_10254"/>
<dbReference type="PROSITE" id="PS50885">
    <property type="entry name" value="HAMP"/>
    <property type="match status" value="1"/>
</dbReference>